<evidence type="ECO:0000313" key="2">
    <source>
        <dbReference type="Proteomes" id="UP000077349"/>
    </source>
</evidence>
<name>A0A177G654_9PROT</name>
<gene>
    <name evidence="1" type="ORF">Amal_03841</name>
</gene>
<reference evidence="1 2" key="1">
    <citation type="submission" date="2016-03" db="EMBL/GenBank/DDBJ databases">
        <title>Draft genome sequence of Acetobacter malorum CECT 7742, a strain isolated from strawberry vinegar.</title>
        <authorList>
            <person name="Sainz F."/>
            <person name="Mas A."/>
            <person name="Torija M.J."/>
        </authorList>
    </citation>
    <scope>NUCLEOTIDE SEQUENCE [LARGE SCALE GENOMIC DNA]</scope>
    <source>
        <strain evidence="1 2">CECT 7742</strain>
    </source>
</reference>
<dbReference type="Proteomes" id="UP000077349">
    <property type="component" value="Unassembled WGS sequence"/>
</dbReference>
<proteinExistence type="predicted"/>
<evidence type="ECO:0000313" key="1">
    <source>
        <dbReference type="EMBL" id="OAG74997.1"/>
    </source>
</evidence>
<dbReference type="EMBL" id="LVHD01000177">
    <property type="protein sequence ID" value="OAG74997.1"/>
    <property type="molecule type" value="Genomic_DNA"/>
</dbReference>
<comment type="caution">
    <text evidence="1">The sequence shown here is derived from an EMBL/GenBank/DDBJ whole genome shotgun (WGS) entry which is preliminary data.</text>
</comment>
<organism evidence="1 2">
    <name type="scientific">Acetobacter malorum</name>
    <dbReference type="NCBI Taxonomy" id="178901"/>
    <lineage>
        <taxon>Bacteria</taxon>
        <taxon>Pseudomonadati</taxon>
        <taxon>Pseudomonadota</taxon>
        <taxon>Alphaproteobacteria</taxon>
        <taxon>Acetobacterales</taxon>
        <taxon>Acetobacteraceae</taxon>
        <taxon>Acetobacter</taxon>
    </lineage>
</organism>
<protein>
    <submittedName>
        <fullName evidence="1">Uncharacterized protein</fullName>
    </submittedName>
</protein>
<sequence>MGRYQCSITWVTVNPCADRGPTQIDFRKLRHHTFNSGNFLPQGAGISFKLLPQRHRNSILQLGAAYFQDSLKFFSFFLKRIHQIFQRRQERAQGKADGNFNSRWIHVIGGLRHVHIIIRMQTVILPGLKA</sequence>
<dbReference type="AlphaFoldDB" id="A0A177G654"/>
<accession>A0A177G654</accession>